<dbReference type="PANTHER" id="PTHR32114:SF2">
    <property type="entry name" value="ABC TRANSPORTER ABCH.3"/>
    <property type="match status" value="1"/>
</dbReference>
<keyword evidence="7" id="KW-1185">Reference proteome</keyword>
<accession>A0A2R4X403</accession>
<feature type="region of interest" description="Disordered" evidence="4">
    <location>
        <begin position="458"/>
        <end position="479"/>
    </location>
</feature>
<name>A0A2R4X403_9EURY</name>
<dbReference type="Proteomes" id="UP000244727">
    <property type="component" value="Chromosome"/>
</dbReference>
<feature type="coiled-coil region" evidence="3">
    <location>
        <begin position="202"/>
        <end position="291"/>
    </location>
</feature>
<dbReference type="PANTHER" id="PTHR32114">
    <property type="entry name" value="ABC TRANSPORTER ABCH.3"/>
    <property type="match status" value="1"/>
</dbReference>
<feature type="compositionally biased region" description="Acidic residues" evidence="4">
    <location>
        <begin position="466"/>
        <end position="479"/>
    </location>
</feature>
<dbReference type="GeneID" id="36513425"/>
<gene>
    <name evidence="6" type="ORF">HARCEL1_12920</name>
</gene>
<dbReference type="SUPFAM" id="SSF52540">
    <property type="entry name" value="P-loop containing nucleoside triphosphate hydrolases"/>
    <property type="match status" value="2"/>
</dbReference>
<evidence type="ECO:0000313" key="7">
    <source>
        <dbReference type="Proteomes" id="UP000244727"/>
    </source>
</evidence>
<dbReference type="AlphaFoldDB" id="A0A2R4X403"/>
<evidence type="ECO:0000256" key="1">
    <source>
        <dbReference type="ARBA" id="ARBA00023054"/>
    </source>
</evidence>
<reference evidence="6 7" key="1">
    <citation type="submission" date="2018-04" db="EMBL/GenBank/DDBJ databases">
        <title>Halococcoides cellulosivorans gen. nov., sp. nov., an extremely halophilic cellulose-utilizing haloarchaeon from hypersaline lakes.</title>
        <authorList>
            <person name="Sorokin D.Y."/>
            <person name="Toshchakov S.V."/>
            <person name="Samarov N.I."/>
            <person name="Korzhenkov A."/>
            <person name="Kublanov I.V."/>
        </authorList>
    </citation>
    <scope>NUCLEOTIDE SEQUENCE [LARGE SCALE GENOMIC DNA]</scope>
    <source>
        <strain evidence="6 7">HArcel1</strain>
    </source>
</reference>
<dbReference type="KEGG" id="harc:HARCEL1_12920"/>
<evidence type="ECO:0000256" key="2">
    <source>
        <dbReference type="ARBA" id="ARBA00049666"/>
    </source>
</evidence>
<proteinExistence type="inferred from homology"/>
<comment type="similarity">
    <text evidence="2">Belongs to the Sph1/Sph2 family.</text>
</comment>
<evidence type="ECO:0000256" key="3">
    <source>
        <dbReference type="SAM" id="Coils"/>
    </source>
</evidence>
<dbReference type="RefSeq" id="WP_108383967.1">
    <property type="nucleotide sequence ID" value="NZ_CP028858.1"/>
</dbReference>
<dbReference type="Gene3D" id="3.40.50.300">
    <property type="entry name" value="P-loop containing nucleotide triphosphate hydrolases"/>
    <property type="match status" value="2"/>
</dbReference>
<dbReference type="InterPro" id="IPR027417">
    <property type="entry name" value="P-loop_NTPase"/>
</dbReference>
<organism evidence="6 7">
    <name type="scientific">Halococcoides cellulosivorans</name>
    <dbReference type="NCBI Taxonomy" id="1679096"/>
    <lineage>
        <taxon>Archaea</taxon>
        <taxon>Methanobacteriati</taxon>
        <taxon>Methanobacteriota</taxon>
        <taxon>Stenosarchaea group</taxon>
        <taxon>Halobacteria</taxon>
        <taxon>Halobacteriales</taxon>
        <taxon>Haloarculaceae</taxon>
        <taxon>Halococcoides</taxon>
    </lineage>
</organism>
<dbReference type="EMBL" id="CP028858">
    <property type="protein sequence ID" value="AWB28519.1"/>
    <property type="molecule type" value="Genomic_DNA"/>
</dbReference>
<dbReference type="Pfam" id="PF13476">
    <property type="entry name" value="AAA_23"/>
    <property type="match status" value="1"/>
</dbReference>
<feature type="region of interest" description="Disordered" evidence="4">
    <location>
        <begin position="656"/>
        <end position="677"/>
    </location>
</feature>
<evidence type="ECO:0000313" key="6">
    <source>
        <dbReference type="EMBL" id="AWB28519.1"/>
    </source>
</evidence>
<evidence type="ECO:0000256" key="4">
    <source>
        <dbReference type="SAM" id="MobiDB-lite"/>
    </source>
</evidence>
<dbReference type="InterPro" id="IPR038729">
    <property type="entry name" value="Rad50/SbcC_AAA"/>
</dbReference>
<sequence>MQLERIELENFRQFRSESIEFANDADKNVTVVHGSNGSGKTTILNAFTWLFYDEVDFDTRPERLASEGAMAGAESGNRVQVSVRLSFEHDGTEYVAERVAVYEKRTPDDFDGEIVEMDLRVKYRENGSWNERNNPSNTLDQVLPERLSGLFFFDGEDIDELAGIDNQGRIQEAIQNIMGLTILERATHHLDEAAGRFEDETQDSASEELTDLISKKQGVEEEIETLERDRDDTKRNKDRIEQEIDDIDQKLERLDESAALQERRSEYQGEIDELEHEIEDINEQIRSKLSDEGVVPMAMPLIKETAEQIDGMRERGEIPSELSNSFIESLLAAEQCICGRPLNQGTDSYERVVGRRGEVIEDGVEQGALRIVGQLNRIVDIEATFFDEIEELTADRQDLHDEIGKFEEKIDEVSAELQEMDATTEEGLSVKDLENKRKEKLGTRDDLIGEKATYEKQIEEKQDRVDELEDEIDDQEDEHEETLLAKRRRKAAKEIERELQTVFDELKDKVRRWSNERIQSEFSQIASKDLEAEISEDFELKIWQDVGGERIEVDKSRGERQIASLAFIGSLVDIARERYESNNDAEYFDTGGIYPIVMDSPFGALDKSHTREVSRAIPNLANQVVVFATDAQWDGPVSEEMDSVVGDRYSLNFTDGDGKHNYPQTTIETGRLPVGDE</sequence>
<feature type="domain" description="Rad50/SbcC-type AAA" evidence="5">
    <location>
        <begin position="5"/>
        <end position="252"/>
    </location>
</feature>
<evidence type="ECO:0000259" key="5">
    <source>
        <dbReference type="Pfam" id="PF13476"/>
    </source>
</evidence>
<dbReference type="GO" id="GO:0006302">
    <property type="term" value="P:double-strand break repair"/>
    <property type="evidence" value="ECO:0007669"/>
    <property type="project" value="InterPro"/>
</dbReference>
<dbReference type="GO" id="GO:0016887">
    <property type="term" value="F:ATP hydrolysis activity"/>
    <property type="evidence" value="ECO:0007669"/>
    <property type="project" value="InterPro"/>
</dbReference>
<keyword evidence="1 3" id="KW-0175">Coiled coil</keyword>
<protein>
    <submittedName>
        <fullName evidence="6">ATPase</fullName>
    </submittedName>
</protein>